<evidence type="ECO:0000313" key="2">
    <source>
        <dbReference type="Proteomes" id="UP001140234"/>
    </source>
</evidence>
<dbReference type="EMBL" id="JANBUJ010000574">
    <property type="protein sequence ID" value="KAJ2771235.1"/>
    <property type="molecule type" value="Genomic_DNA"/>
</dbReference>
<dbReference type="Proteomes" id="UP001140234">
    <property type="component" value="Unassembled WGS sequence"/>
</dbReference>
<comment type="caution">
    <text evidence="1">The sequence shown here is derived from an EMBL/GenBank/DDBJ whole genome shotgun (WGS) entry which is preliminary data.</text>
</comment>
<gene>
    <name evidence="1" type="ORF">IWQ57_002301</name>
</gene>
<evidence type="ECO:0000313" key="1">
    <source>
        <dbReference type="EMBL" id="KAJ2771235.1"/>
    </source>
</evidence>
<accession>A0ACC1K199</accession>
<reference evidence="1" key="1">
    <citation type="submission" date="2022-07" db="EMBL/GenBank/DDBJ databases">
        <title>Phylogenomic reconstructions and comparative analyses of Kickxellomycotina fungi.</title>
        <authorList>
            <person name="Reynolds N.K."/>
            <person name="Stajich J.E."/>
            <person name="Barry K."/>
            <person name="Grigoriev I.V."/>
            <person name="Crous P."/>
            <person name="Smith M.E."/>
        </authorList>
    </citation>
    <scope>NUCLEOTIDE SEQUENCE</scope>
    <source>
        <strain evidence="1">CBS 109366</strain>
    </source>
</reference>
<sequence>MNFSELPADIICMIARMLVPRHGKFVAKPSLYSWAVVECHDSCADEPGTDITDGGGDLAGKKWLSNIGFIGSLGDIRELRALELILETPVDIAAFVHHAMSMATTKLSCLSSVVSLKLQFNADPLEREDREGDEDDDDADMDHYSTSGRHRHSSILAYAENVATAVATALPRVQRLEIFSSQMSEGGRFVDLFCASLLRIYARQLRVLHNQLHTSMQLPELSGQLESLRLWLPESGPKRLPRINTASIKHLFIDSVPDELPWESFSDPMAPGYISFDSLRSLELRGNCMVFTPEALSPTARAPPAANRPRFLFPRLDTLRLELCSSVYLELLRDWRPTAVKSLHLAGALAHLCQLPLMQLESAHSLSIMVACATEREQEELYALTNHLFGDMKPAHYSALHLCDAPFAIDFSLIRWTNLTYLNYGALIDLADVLSLLPRLPRLQTLELTLLSVGSMCDEIAGGMSTVRQQQTLEPLATQLVKLDVYERFSQHTFAFVATIFTYLALRIRTLRTIETYGRFKDAIHTALQESAATHPHLASIKTKHCKW</sequence>
<name>A0ACC1K199_9FUNG</name>
<protein>
    <submittedName>
        <fullName evidence="1">Uncharacterized protein</fullName>
    </submittedName>
</protein>
<organism evidence="1 2">
    <name type="scientific">Coemansia nantahalensis</name>
    <dbReference type="NCBI Taxonomy" id="2789366"/>
    <lineage>
        <taxon>Eukaryota</taxon>
        <taxon>Fungi</taxon>
        <taxon>Fungi incertae sedis</taxon>
        <taxon>Zoopagomycota</taxon>
        <taxon>Kickxellomycotina</taxon>
        <taxon>Kickxellomycetes</taxon>
        <taxon>Kickxellales</taxon>
        <taxon>Kickxellaceae</taxon>
        <taxon>Coemansia</taxon>
    </lineage>
</organism>
<keyword evidence="2" id="KW-1185">Reference proteome</keyword>
<proteinExistence type="predicted"/>